<comment type="caution">
    <text evidence="2">The sequence shown here is derived from an EMBL/GenBank/DDBJ whole genome shotgun (WGS) entry which is preliminary data.</text>
</comment>
<evidence type="ECO:0000256" key="1">
    <source>
        <dbReference type="SAM" id="MobiDB-lite"/>
    </source>
</evidence>
<dbReference type="Proteomes" id="UP001396334">
    <property type="component" value="Unassembled WGS sequence"/>
</dbReference>
<feature type="compositionally biased region" description="Basic and acidic residues" evidence="1">
    <location>
        <begin position="11"/>
        <end position="21"/>
    </location>
</feature>
<proteinExistence type="predicted"/>
<reference evidence="2 3" key="1">
    <citation type="journal article" date="2024" name="G3 (Bethesda)">
        <title>Genome assembly of Hibiscus sabdariffa L. provides insights into metabolisms of medicinal natural products.</title>
        <authorList>
            <person name="Kim T."/>
        </authorList>
    </citation>
    <scope>NUCLEOTIDE SEQUENCE [LARGE SCALE GENOMIC DNA]</scope>
    <source>
        <strain evidence="2">TK-2024</strain>
        <tissue evidence="2">Old leaves</tissue>
    </source>
</reference>
<evidence type="ECO:0000313" key="3">
    <source>
        <dbReference type="Proteomes" id="UP001396334"/>
    </source>
</evidence>
<organism evidence="2 3">
    <name type="scientific">Hibiscus sabdariffa</name>
    <name type="common">roselle</name>
    <dbReference type="NCBI Taxonomy" id="183260"/>
    <lineage>
        <taxon>Eukaryota</taxon>
        <taxon>Viridiplantae</taxon>
        <taxon>Streptophyta</taxon>
        <taxon>Embryophyta</taxon>
        <taxon>Tracheophyta</taxon>
        <taxon>Spermatophyta</taxon>
        <taxon>Magnoliopsida</taxon>
        <taxon>eudicotyledons</taxon>
        <taxon>Gunneridae</taxon>
        <taxon>Pentapetalae</taxon>
        <taxon>rosids</taxon>
        <taxon>malvids</taxon>
        <taxon>Malvales</taxon>
        <taxon>Malvaceae</taxon>
        <taxon>Malvoideae</taxon>
        <taxon>Hibiscus</taxon>
    </lineage>
</organism>
<protein>
    <submittedName>
        <fullName evidence="2">Uncharacterized protein</fullName>
    </submittedName>
</protein>
<evidence type="ECO:0000313" key="2">
    <source>
        <dbReference type="EMBL" id="KAK8973908.1"/>
    </source>
</evidence>
<feature type="compositionally biased region" description="Polar residues" evidence="1">
    <location>
        <begin position="1"/>
        <end position="10"/>
    </location>
</feature>
<name>A0ABR2NCX4_9ROSI</name>
<sequence length="159" mass="16977">MRSQPPASRQSPDREPDGELHGHMDDYLAVEVAADQGRNERRLLPVIGAVWAREAMSEARRTTYGGGLRGRLSRAIASTKADASRRSFGNGNDDRRRVWCGAKRFDKIPTGGGWYGGGNIDGGGRVCGCIGLRASGSPNNRVLTATQSPADAATSPCHL</sequence>
<dbReference type="EMBL" id="JBBPBN010000174">
    <property type="protein sequence ID" value="KAK8973908.1"/>
    <property type="molecule type" value="Genomic_DNA"/>
</dbReference>
<feature type="region of interest" description="Disordered" evidence="1">
    <location>
        <begin position="1"/>
        <end position="21"/>
    </location>
</feature>
<keyword evidence="3" id="KW-1185">Reference proteome</keyword>
<accession>A0ABR2NCX4</accession>
<gene>
    <name evidence="2" type="ORF">V6N11_013063</name>
</gene>